<accession>A0A292PPW9</accession>
<organism evidence="2 3">
    <name type="scientific">Tuber aestivum</name>
    <name type="common">summer truffle</name>
    <dbReference type="NCBI Taxonomy" id="59557"/>
    <lineage>
        <taxon>Eukaryota</taxon>
        <taxon>Fungi</taxon>
        <taxon>Dikarya</taxon>
        <taxon>Ascomycota</taxon>
        <taxon>Pezizomycotina</taxon>
        <taxon>Pezizomycetes</taxon>
        <taxon>Pezizales</taxon>
        <taxon>Tuberaceae</taxon>
        <taxon>Tuber</taxon>
    </lineage>
</organism>
<gene>
    <name evidence="2" type="ORF">GSTUAT00007392001</name>
</gene>
<reference evidence="2" key="1">
    <citation type="submission" date="2015-10" db="EMBL/GenBank/DDBJ databases">
        <authorList>
            <person name="Regsiter A."/>
            <person name="william w."/>
        </authorList>
    </citation>
    <scope>NUCLEOTIDE SEQUENCE</scope>
    <source>
        <strain evidence="2">Montdore</strain>
    </source>
</reference>
<dbReference type="Proteomes" id="UP001412239">
    <property type="component" value="Unassembled WGS sequence"/>
</dbReference>
<proteinExistence type="predicted"/>
<evidence type="ECO:0000313" key="2">
    <source>
        <dbReference type="EMBL" id="CUS08523.1"/>
    </source>
</evidence>
<dbReference type="AlphaFoldDB" id="A0A292PPW9"/>
<sequence>MSGRMGLVEDKLRKNHVLVRRWREKARKLVQIQELYHERKRQTLISQVQQAAAVQADQALYVASGKSPDARQLQDPRARLRETIHPRIRPGLGPEYTITGAKIGSIQGLNATGPGGRGSESLRRPGQRPANGASILFNDKIPFLSTLEHPIHSYTILRYTGRVL</sequence>
<keyword evidence="3" id="KW-1185">Reference proteome</keyword>
<evidence type="ECO:0000256" key="1">
    <source>
        <dbReference type="SAM" id="MobiDB-lite"/>
    </source>
</evidence>
<feature type="region of interest" description="Disordered" evidence="1">
    <location>
        <begin position="107"/>
        <end position="131"/>
    </location>
</feature>
<dbReference type="EMBL" id="LN891128">
    <property type="protein sequence ID" value="CUS08523.1"/>
    <property type="molecule type" value="Genomic_DNA"/>
</dbReference>
<name>A0A292PPW9_9PEZI</name>
<protein>
    <submittedName>
        <fullName evidence="2">Uncharacterized protein</fullName>
    </submittedName>
</protein>
<evidence type="ECO:0000313" key="3">
    <source>
        <dbReference type="Proteomes" id="UP001412239"/>
    </source>
</evidence>